<dbReference type="InterPro" id="IPR002401">
    <property type="entry name" value="Cyt_P450_E_grp-I"/>
</dbReference>
<evidence type="ECO:0000313" key="2">
    <source>
        <dbReference type="EMBL" id="KAF2797965.1"/>
    </source>
</evidence>
<dbReference type="InterPro" id="IPR001128">
    <property type="entry name" value="Cyt_P450"/>
</dbReference>
<evidence type="ECO:0000256" key="1">
    <source>
        <dbReference type="PIRSR" id="PIRSR602401-1"/>
    </source>
</evidence>
<evidence type="ECO:0000313" key="3">
    <source>
        <dbReference type="Proteomes" id="UP000799757"/>
    </source>
</evidence>
<dbReference type="AlphaFoldDB" id="A0A6A6XPT9"/>
<dbReference type="GO" id="GO:0016705">
    <property type="term" value="F:oxidoreductase activity, acting on paired donors, with incorporation or reduction of molecular oxygen"/>
    <property type="evidence" value="ECO:0007669"/>
    <property type="project" value="InterPro"/>
</dbReference>
<protein>
    <submittedName>
        <fullName evidence="2">Benzoate 4-monooxygenase cytochrome P450</fullName>
    </submittedName>
</protein>
<dbReference type="OrthoDB" id="1470350at2759"/>
<dbReference type="InterPro" id="IPR036396">
    <property type="entry name" value="Cyt_P450_sf"/>
</dbReference>
<dbReference type="Pfam" id="PF00067">
    <property type="entry name" value="p450"/>
    <property type="match status" value="1"/>
</dbReference>
<keyword evidence="1" id="KW-0479">Metal-binding</keyword>
<dbReference type="PRINTS" id="PR00463">
    <property type="entry name" value="EP450I"/>
</dbReference>
<dbReference type="Proteomes" id="UP000799757">
    <property type="component" value="Unassembled WGS sequence"/>
</dbReference>
<sequence length="527" mass="59875">MPFISKWSWSPVDLVILVLLLSCSWVLSHGFFNLFFHPLCRLPGPFFGRMSPWPSAYHALKGDRHIWLENCFKKYGNKIRVEPNTVVFRSPAASRDIYGSKANVKRARFYDALMRKEEDRNTITTLDNTLHAKRRKLLNLAFTERSLRASTVFMQQHIDRWNELLVGNDISDWSEPRNFTDWVDRLVFDILGDICFGKSFEIKEEGNNPIREVPHAIVKTMRFVYTISKSPILGLIPWLRPRGLSRIFNSIRSKEIILYDNFIASSVKERLQREEKSKASPSSSTREDMFHFLCNAEDPDTGLPAFSDQDINAEAHLLLVAGSDSTSVTMSGLFFYLAHYPRVHAKLTEEVTSTFSTSDDIAPGSKLSSCKYLRACIDEAMRISPAGLSELPREVLPGGIEINGEFFPEGTVVGTANWTDGHNEEVYGDPEIFRPDRWIPGQGNSLEDVSFIRAAFHPFSMGPFNCAGTNFALQELMLMVAKTVYRLDFRPAPGFTASEGVPRFPLVDAYITVRDGPVLQFRPRSDY</sequence>
<proteinExistence type="predicted"/>
<dbReference type="GO" id="GO:0004497">
    <property type="term" value="F:monooxygenase activity"/>
    <property type="evidence" value="ECO:0007669"/>
    <property type="project" value="UniProtKB-KW"/>
</dbReference>
<gene>
    <name evidence="2" type="ORF">K505DRAFT_346886</name>
</gene>
<dbReference type="PANTHER" id="PTHR24305">
    <property type="entry name" value="CYTOCHROME P450"/>
    <property type="match status" value="1"/>
</dbReference>
<dbReference type="SUPFAM" id="SSF48264">
    <property type="entry name" value="Cytochrome P450"/>
    <property type="match status" value="1"/>
</dbReference>
<comment type="cofactor">
    <cofactor evidence="1">
        <name>heme</name>
        <dbReference type="ChEBI" id="CHEBI:30413"/>
    </cofactor>
</comment>
<reference evidence="2" key="1">
    <citation type="journal article" date="2020" name="Stud. Mycol.">
        <title>101 Dothideomycetes genomes: a test case for predicting lifestyles and emergence of pathogens.</title>
        <authorList>
            <person name="Haridas S."/>
            <person name="Albert R."/>
            <person name="Binder M."/>
            <person name="Bloem J."/>
            <person name="Labutti K."/>
            <person name="Salamov A."/>
            <person name="Andreopoulos B."/>
            <person name="Baker S."/>
            <person name="Barry K."/>
            <person name="Bills G."/>
            <person name="Bluhm B."/>
            <person name="Cannon C."/>
            <person name="Castanera R."/>
            <person name="Culley D."/>
            <person name="Daum C."/>
            <person name="Ezra D."/>
            <person name="Gonzalez J."/>
            <person name="Henrissat B."/>
            <person name="Kuo A."/>
            <person name="Liang C."/>
            <person name="Lipzen A."/>
            <person name="Lutzoni F."/>
            <person name="Magnuson J."/>
            <person name="Mondo S."/>
            <person name="Nolan M."/>
            <person name="Ohm R."/>
            <person name="Pangilinan J."/>
            <person name="Park H.-J."/>
            <person name="Ramirez L."/>
            <person name="Alfaro M."/>
            <person name="Sun H."/>
            <person name="Tritt A."/>
            <person name="Yoshinaga Y."/>
            <person name="Zwiers L.-H."/>
            <person name="Turgeon B."/>
            <person name="Goodwin S."/>
            <person name="Spatafora J."/>
            <person name="Crous P."/>
            <person name="Grigoriev I."/>
        </authorList>
    </citation>
    <scope>NUCLEOTIDE SEQUENCE</scope>
    <source>
        <strain evidence="2">CBS 109.77</strain>
    </source>
</reference>
<dbReference type="CDD" id="cd11061">
    <property type="entry name" value="CYP67-like"/>
    <property type="match status" value="1"/>
</dbReference>
<name>A0A6A6XPT9_9PLEO</name>
<dbReference type="EMBL" id="MU001794">
    <property type="protein sequence ID" value="KAF2797965.1"/>
    <property type="molecule type" value="Genomic_DNA"/>
</dbReference>
<dbReference type="InterPro" id="IPR050121">
    <property type="entry name" value="Cytochrome_P450_monoxygenase"/>
</dbReference>
<dbReference type="GO" id="GO:0020037">
    <property type="term" value="F:heme binding"/>
    <property type="evidence" value="ECO:0007669"/>
    <property type="project" value="InterPro"/>
</dbReference>
<dbReference type="PANTHER" id="PTHR24305:SF226">
    <property type="entry name" value="CYTOCHROME P450 MONOOXYGENASE"/>
    <property type="match status" value="1"/>
</dbReference>
<keyword evidence="2" id="KW-0503">Monooxygenase</keyword>
<dbReference type="GO" id="GO:0005506">
    <property type="term" value="F:iron ion binding"/>
    <property type="evidence" value="ECO:0007669"/>
    <property type="project" value="InterPro"/>
</dbReference>
<dbReference type="Gene3D" id="1.10.630.10">
    <property type="entry name" value="Cytochrome P450"/>
    <property type="match status" value="1"/>
</dbReference>
<dbReference type="PRINTS" id="PR00385">
    <property type="entry name" value="P450"/>
</dbReference>
<organism evidence="2 3">
    <name type="scientific">Melanomma pulvis-pyrius CBS 109.77</name>
    <dbReference type="NCBI Taxonomy" id="1314802"/>
    <lineage>
        <taxon>Eukaryota</taxon>
        <taxon>Fungi</taxon>
        <taxon>Dikarya</taxon>
        <taxon>Ascomycota</taxon>
        <taxon>Pezizomycotina</taxon>
        <taxon>Dothideomycetes</taxon>
        <taxon>Pleosporomycetidae</taxon>
        <taxon>Pleosporales</taxon>
        <taxon>Melanommataceae</taxon>
        <taxon>Melanomma</taxon>
    </lineage>
</organism>
<keyword evidence="2" id="KW-0560">Oxidoreductase</keyword>
<keyword evidence="1" id="KW-0349">Heme</keyword>
<keyword evidence="3" id="KW-1185">Reference proteome</keyword>
<feature type="binding site" description="axial binding residue" evidence="1">
    <location>
        <position position="466"/>
    </location>
    <ligand>
        <name>heme</name>
        <dbReference type="ChEBI" id="CHEBI:30413"/>
    </ligand>
    <ligandPart>
        <name>Fe</name>
        <dbReference type="ChEBI" id="CHEBI:18248"/>
    </ligandPart>
</feature>
<keyword evidence="1" id="KW-0408">Iron</keyword>
<accession>A0A6A6XPT9</accession>